<evidence type="ECO:0000256" key="4">
    <source>
        <dbReference type="ARBA" id="ARBA00005189"/>
    </source>
</evidence>
<reference evidence="20 21" key="1">
    <citation type="submission" date="2023-01" db="EMBL/GenBank/DDBJ databases">
        <title>Analysis of 21 Apiospora genomes using comparative genomics revels a genus with tremendous synthesis potential of carbohydrate active enzymes and secondary metabolites.</title>
        <authorList>
            <person name="Sorensen T."/>
        </authorList>
    </citation>
    <scope>NUCLEOTIDE SEQUENCE [LARGE SCALE GENOMIC DNA]</scope>
    <source>
        <strain evidence="20 21">CBS 83171</strain>
    </source>
</reference>
<evidence type="ECO:0000256" key="2">
    <source>
        <dbReference type="ARBA" id="ARBA00004443"/>
    </source>
</evidence>
<evidence type="ECO:0000256" key="15">
    <source>
        <dbReference type="ARBA" id="ARBA00023136"/>
    </source>
</evidence>
<keyword evidence="21" id="KW-1185">Reference proteome</keyword>
<keyword evidence="10" id="KW-0548">Nucleotidyltransferase</keyword>
<evidence type="ECO:0000256" key="6">
    <source>
        <dbReference type="ARBA" id="ARBA00012487"/>
    </source>
</evidence>
<keyword evidence="14" id="KW-0496">Mitochondrion</keyword>
<dbReference type="EMBL" id="JAQQWM010000003">
    <property type="protein sequence ID" value="KAK8072478.1"/>
    <property type="molecule type" value="Genomic_DNA"/>
</dbReference>
<evidence type="ECO:0000256" key="3">
    <source>
        <dbReference type="ARBA" id="ARBA00005119"/>
    </source>
</evidence>
<comment type="subcellular location">
    <subcellularLocation>
        <location evidence="2">Mitochondrion inner membrane</location>
        <topology evidence="2">Peripheral membrane protein</topology>
        <orientation evidence="2">Matrix side</orientation>
    </subcellularLocation>
</comment>
<keyword evidence="11" id="KW-0999">Mitochondrion inner membrane</keyword>
<accession>A0ABR1VMJ6</accession>
<evidence type="ECO:0000256" key="11">
    <source>
        <dbReference type="ARBA" id="ARBA00022792"/>
    </source>
</evidence>
<dbReference type="Proteomes" id="UP001446871">
    <property type="component" value="Unassembled WGS sequence"/>
</dbReference>
<evidence type="ECO:0000256" key="13">
    <source>
        <dbReference type="ARBA" id="ARBA00023098"/>
    </source>
</evidence>
<keyword evidence="17" id="KW-1208">Phospholipid metabolism</keyword>
<evidence type="ECO:0000256" key="17">
    <source>
        <dbReference type="ARBA" id="ARBA00023264"/>
    </source>
</evidence>
<dbReference type="PANTHER" id="PTHR13619">
    <property type="entry name" value="PHOSPHATIDATE CYTIDYLYLTRANSFERASE, MITOCHONDRIAL"/>
    <property type="match status" value="1"/>
</dbReference>
<evidence type="ECO:0000256" key="12">
    <source>
        <dbReference type="ARBA" id="ARBA00022842"/>
    </source>
</evidence>
<feature type="region of interest" description="Disordered" evidence="19">
    <location>
        <begin position="462"/>
        <end position="504"/>
    </location>
</feature>
<dbReference type="EC" id="2.7.7.41" evidence="6"/>
<feature type="region of interest" description="Disordered" evidence="19">
    <location>
        <begin position="408"/>
        <end position="428"/>
    </location>
</feature>
<keyword evidence="8" id="KW-0444">Lipid biosynthesis</keyword>
<evidence type="ECO:0000256" key="19">
    <source>
        <dbReference type="SAM" id="MobiDB-lite"/>
    </source>
</evidence>
<evidence type="ECO:0000256" key="18">
    <source>
        <dbReference type="ARBA" id="ARBA00029893"/>
    </source>
</evidence>
<organism evidence="20 21">
    <name type="scientific">Apiospora saccharicola</name>
    <dbReference type="NCBI Taxonomy" id="335842"/>
    <lineage>
        <taxon>Eukaryota</taxon>
        <taxon>Fungi</taxon>
        <taxon>Dikarya</taxon>
        <taxon>Ascomycota</taxon>
        <taxon>Pezizomycotina</taxon>
        <taxon>Sordariomycetes</taxon>
        <taxon>Xylariomycetidae</taxon>
        <taxon>Amphisphaeriales</taxon>
        <taxon>Apiosporaceae</taxon>
        <taxon>Apiospora</taxon>
    </lineage>
</organism>
<evidence type="ECO:0000256" key="9">
    <source>
        <dbReference type="ARBA" id="ARBA00022679"/>
    </source>
</evidence>
<evidence type="ECO:0000313" key="21">
    <source>
        <dbReference type="Proteomes" id="UP001446871"/>
    </source>
</evidence>
<evidence type="ECO:0000256" key="16">
    <source>
        <dbReference type="ARBA" id="ARBA00023209"/>
    </source>
</evidence>
<comment type="pathway">
    <text evidence="4">Lipid metabolism.</text>
</comment>
<keyword evidence="16" id="KW-0594">Phospholipid biosynthesis</keyword>
<protein>
    <recommendedName>
        <fullName evidence="7">Phosphatidate cytidylyltransferase, mitochondrial</fullName>
        <ecNumber evidence="6">2.7.7.41</ecNumber>
    </recommendedName>
    <alternativeName>
        <fullName evidence="18">CDP-diacylglycerol synthase</fullName>
    </alternativeName>
</protein>
<dbReference type="PANTHER" id="PTHR13619:SF0">
    <property type="entry name" value="PHOSPHATIDATE CYTIDYLYLTRANSFERASE, MITOCHONDRIAL"/>
    <property type="match status" value="1"/>
</dbReference>
<proteinExistence type="inferred from homology"/>
<gene>
    <name evidence="20" type="ORF">PG996_005826</name>
</gene>
<keyword evidence="13" id="KW-0443">Lipid metabolism</keyword>
<sequence length="590" mass="65464">MKELEHTFFSMLEFVVEHEPEIVILAKAKEQNKFTTLLAKKEVPFVAEHKPEIVILENVKSAPFESGRDHWFKVALTLPWPARCLKWTPNTHALLILPEKFTEHEFYATIAGISSLGDPRKAFPAENPRKVAIIVDHNMRNLRRLYAPLIESLLNTCSWLEHWSGAQDDGNIAHYPKRKRSSIYNDLSEDKLEGSLRSGADDGDKRPVRKHGLGSVLLGYWRDSPVPKPAGKHAVVGLIDVRDRLRTRIQNTTRNGDAINTRLFPVPPGRDTNSVDHNMQNFRRLAEKEAAKGSGCSSAMRGTDYEKLGRLLRYKNFRSAKNLPAKLRRRLYKATDLGDGENDTTEGSASAPAGASKHKASDNAGVPVAPKRARATPQLSQGIFRGLRALVSEVEHARQVTPDLKRMRNAKRPGESPGPFLLATSDQSPPVRGALRELRAVVRGSAGGAQSPGEVLATLEEGDNGEEAKDDSVGPAATKPQRRVHDRAAKRKEEMGNSIFKPDTETSDISPPVVCILFHRIAGPIRTYRVCIFGTLGFTLFGFVVAEAEIMGEYVRNLNDDILERASKQGLIQQIDTMYKDGTGWAANMD</sequence>
<evidence type="ECO:0000256" key="5">
    <source>
        <dbReference type="ARBA" id="ARBA00005458"/>
    </source>
</evidence>
<dbReference type="InterPro" id="IPR015222">
    <property type="entry name" value="Tam41"/>
</dbReference>
<evidence type="ECO:0000256" key="7">
    <source>
        <dbReference type="ARBA" id="ARBA00018337"/>
    </source>
</evidence>
<keyword evidence="15" id="KW-0472">Membrane</keyword>
<evidence type="ECO:0000313" key="20">
    <source>
        <dbReference type="EMBL" id="KAK8072478.1"/>
    </source>
</evidence>
<comment type="cofactor">
    <cofactor evidence="1">
        <name>Mg(2+)</name>
        <dbReference type="ChEBI" id="CHEBI:18420"/>
    </cofactor>
</comment>
<evidence type="ECO:0000256" key="8">
    <source>
        <dbReference type="ARBA" id="ARBA00022516"/>
    </source>
</evidence>
<feature type="compositionally biased region" description="Basic residues" evidence="19">
    <location>
        <begin position="480"/>
        <end position="490"/>
    </location>
</feature>
<feature type="region of interest" description="Disordered" evidence="19">
    <location>
        <begin position="337"/>
        <end position="374"/>
    </location>
</feature>
<comment type="caution">
    <text evidence="20">The sequence shown here is derived from an EMBL/GenBank/DDBJ whole genome shotgun (WGS) entry which is preliminary data.</text>
</comment>
<comment type="similarity">
    <text evidence="5">Belongs to the TAM41 family.</text>
</comment>
<keyword evidence="12" id="KW-0460">Magnesium</keyword>
<comment type="pathway">
    <text evidence="3">Phospholipid metabolism; CDP-diacylglycerol biosynthesis; CDP-diacylglycerol from sn-glycerol 3-phosphate: step 3/3.</text>
</comment>
<evidence type="ECO:0000256" key="10">
    <source>
        <dbReference type="ARBA" id="ARBA00022695"/>
    </source>
</evidence>
<evidence type="ECO:0000256" key="14">
    <source>
        <dbReference type="ARBA" id="ARBA00023128"/>
    </source>
</evidence>
<evidence type="ECO:0000256" key="1">
    <source>
        <dbReference type="ARBA" id="ARBA00001946"/>
    </source>
</evidence>
<name>A0ABR1VMJ6_9PEZI</name>
<dbReference type="Pfam" id="PF09139">
    <property type="entry name" value="Tam41_Mmp37"/>
    <property type="match status" value="1"/>
</dbReference>
<keyword evidence="9" id="KW-0808">Transferase</keyword>